<feature type="binding site" evidence="9">
    <location>
        <position position="164"/>
    </location>
    <ligand>
        <name>Zn(2+)</name>
        <dbReference type="ChEBI" id="CHEBI:29105"/>
    </ligand>
</feature>
<dbReference type="RefSeq" id="WP_128699639.1">
    <property type="nucleotide sequence ID" value="NZ_CP019384.1"/>
</dbReference>
<dbReference type="Pfam" id="PF01087">
    <property type="entry name" value="GalP_UDP_transf"/>
    <property type="match status" value="1"/>
</dbReference>
<keyword evidence="4 9" id="KW-0479">Metal-binding</keyword>
<evidence type="ECO:0000313" key="12">
    <source>
        <dbReference type="EMBL" id="QAT16998.1"/>
    </source>
</evidence>
<dbReference type="EC" id="2.7.7.12" evidence="7"/>
<keyword evidence="3 12" id="KW-0548">Nucleotidyltransferase</keyword>
<keyword evidence="6" id="KW-0119">Carbohydrate metabolism</keyword>
<sequence>MTELRRDPIVGRWVIMEMDQPMIPKDLHMTPHHYEDAANCPFCYGNEYMTPPEIQAFRNPKTEKNAAGWQVRVVPNKFPALQIEGNLDRRGLGIFDMSNGIGAHEIIIETPYHEKDLSDLELGEIGNVLKMYCLRSLDLQKDKRFKYLMIFKNYGSGAGATLDHNHSQLIALPMIPKNVIEELKGSGAYFEFRERCIFCDMIRQELDEKERIITQNDQFIAFCPFASRFPFEMWVMPKEHQLFFHNISDESIASMAGILKEVLIRMKAVLNDPPYNFIIHTSPIDGEERQGYHWHMEIMPRLSRIAGFEWGTGFYAVSTPPEVAIKYLRDVRI</sequence>
<comment type="cofactor">
    <cofactor evidence="9">
        <name>Zn(2+)</name>
        <dbReference type="ChEBI" id="CHEBI:29105"/>
    </cofactor>
    <text evidence="9">Binds 1 zinc ion per subunit.</text>
</comment>
<dbReference type="InterPro" id="IPR053177">
    <property type="entry name" value="ADP-glucose_phosphorylase"/>
</dbReference>
<evidence type="ECO:0000313" key="13">
    <source>
        <dbReference type="Proteomes" id="UP000287243"/>
    </source>
</evidence>
<evidence type="ECO:0000256" key="5">
    <source>
        <dbReference type="ARBA" id="ARBA00022833"/>
    </source>
</evidence>
<dbReference type="SUPFAM" id="SSF54197">
    <property type="entry name" value="HIT-like"/>
    <property type="match status" value="2"/>
</dbReference>
<dbReference type="OrthoDB" id="9769064at2"/>
<dbReference type="AlphaFoldDB" id="A0A410P4J8"/>
<dbReference type="Pfam" id="PF02744">
    <property type="entry name" value="GalP_UDP_tr_C"/>
    <property type="match status" value="1"/>
</dbReference>
<dbReference type="InterPro" id="IPR005849">
    <property type="entry name" value="GalP_Utransf_N"/>
</dbReference>
<protein>
    <recommendedName>
        <fullName evidence="7">Galactose-1-phosphate uridylyltransferase</fullName>
        <ecNumber evidence="7">2.7.7.12</ecNumber>
    </recommendedName>
</protein>
<keyword evidence="13" id="KW-1185">Reference proteome</keyword>
<evidence type="ECO:0000256" key="3">
    <source>
        <dbReference type="ARBA" id="ARBA00022695"/>
    </source>
</evidence>
<feature type="binding site" evidence="9">
    <location>
        <position position="113"/>
    </location>
    <ligand>
        <name>Zn(2+)</name>
        <dbReference type="ChEBI" id="CHEBI:29105"/>
    </ligand>
</feature>
<evidence type="ECO:0000256" key="7">
    <source>
        <dbReference type="NCBIfam" id="TIGR00209"/>
    </source>
</evidence>
<evidence type="ECO:0000256" key="8">
    <source>
        <dbReference type="PIRSR" id="PIRSR000808-1"/>
    </source>
</evidence>
<dbReference type="PANTHER" id="PTHR42763:SF1">
    <property type="entry name" value="UDP-GLUCOSE--HEXOSE-1-PHOSPHATE URIDYLYLTRANSFERASE"/>
    <property type="match status" value="1"/>
</dbReference>
<dbReference type="NCBIfam" id="TIGR00209">
    <property type="entry name" value="galT_1"/>
    <property type="match status" value="1"/>
</dbReference>
<dbReference type="Gene3D" id="3.30.428.10">
    <property type="entry name" value="HIT-like"/>
    <property type="match status" value="2"/>
</dbReference>
<evidence type="ECO:0000256" key="4">
    <source>
        <dbReference type="ARBA" id="ARBA00022723"/>
    </source>
</evidence>
<dbReference type="GO" id="GO:0008108">
    <property type="term" value="F:UDP-glucose:hexose-1-phosphate uridylyltransferase activity"/>
    <property type="evidence" value="ECO:0007669"/>
    <property type="project" value="UniProtKB-UniRule"/>
</dbReference>
<gene>
    <name evidence="12" type="ORF">BU251_04245</name>
</gene>
<keyword evidence="2 12" id="KW-0808">Transferase</keyword>
<evidence type="ECO:0000256" key="9">
    <source>
        <dbReference type="PIRSR" id="PIRSR000808-3"/>
    </source>
</evidence>
<reference evidence="12 13" key="1">
    <citation type="submission" date="2017-01" db="EMBL/GenBank/DDBJ databases">
        <title>First insights into the biology of 'candidatus Vampirococcus archaeovorus'.</title>
        <authorList>
            <person name="Kizina J."/>
            <person name="Jordan S."/>
            <person name="Stueber K."/>
            <person name="Reinhardt R."/>
            <person name="Harder J."/>
        </authorList>
    </citation>
    <scope>NUCLEOTIDE SEQUENCE [LARGE SCALE GENOMIC DNA]</scope>
    <source>
        <strain evidence="12 13">LiM</strain>
    </source>
</reference>
<dbReference type="Proteomes" id="UP000287243">
    <property type="component" value="Chromosome"/>
</dbReference>
<name>A0A410P4J8_VELA1</name>
<accession>A0A410P4J8</accession>
<dbReference type="PIRSF" id="PIRSF000808">
    <property type="entry name" value="GalT"/>
    <property type="match status" value="1"/>
</dbReference>
<feature type="binding site" evidence="9">
    <location>
        <position position="43"/>
    </location>
    <ligand>
        <name>Zn(2+)</name>
        <dbReference type="ChEBI" id="CHEBI:29105"/>
    </ligand>
</feature>
<dbReference type="InterPro" id="IPR001937">
    <property type="entry name" value="GalP_UDPtransf1"/>
</dbReference>
<evidence type="ECO:0000259" key="11">
    <source>
        <dbReference type="Pfam" id="PF02744"/>
    </source>
</evidence>
<dbReference type="KEGG" id="vai:BU251_04245"/>
<dbReference type="GO" id="GO:0008270">
    <property type="term" value="F:zinc ion binding"/>
    <property type="evidence" value="ECO:0007669"/>
    <property type="project" value="InterPro"/>
</dbReference>
<feature type="active site" description="Tele-UMP-histidine intermediate" evidence="8">
    <location>
        <position position="166"/>
    </location>
</feature>
<dbReference type="GO" id="GO:0006012">
    <property type="term" value="P:galactose metabolic process"/>
    <property type="evidence" value="ECO:0007669"/>
    <property type="project" value="UniProtKB-UniRule"/>
</dbReference>
<dbReference type="InterPro" id="IPR036265">
    <property type="entry name" value="HIT-like_sf"/>
</dbReference>
<evidence type="ECO:0000256" key="1">
    <source>
        <dbReference type="ARBA" id="ARBA00010951"/>
    </source>
</evidence>
<dbReference type="InterPro" id="IPR005850">
    <property type="entry name" value="GalP_Utransf_C"/>
</dbReference>
<proteinExistence type="inferred from homology"/>
<dbReference type="EMBL" id="CP019384">
    <property type="protein sequence ID" value="QAT16998.1"/>
    <property type="molecule type" value="Genomic_DNA"/>
</dbReference>
<comment type="similarity">
    <text evidence="1">Belongs to the galactose-1-phosphate uridylyltransferase type 1 family.</text>
</comment>
<feature type="binding site" evidence="9">
    <location>
        <position position="40"/>
    </location>
    <ligand>
        <name>Zn(2+)</name>
        <dbReference type="ChEBI" id="CHEBI:29105"/>
    </ligand>
</feature>
<feature type="domain" description="Galactose-1-phosphate uridyl transferase N-terminal" evidence="10">
    <location>
        <begin position="46"/>
        <end position="176"/>
    </location>
</feature>
<feature type="domain" description="Galactose-1-phosphate uridyl transferase C-terminal" evidence="11">
    <location>
        <begin position="188"/>
        <end position="304"/>
    </location>
</feature>
<organism evidence="12 13">
    <name type="scientific">Velamenicoccus archaeovorus</name>
    <dbReference type="NCBI Taxonomy" id="1930593"/>
    <lineage>
        <taxon>Bacteria</taxon>
        <taxon>Pseudomonadati</taxon>
        <taxon>Candidatus Omnitrophota</taxon>
        <taxon>Candidatus Velamenicoccus</taxon>
    </lineage>
</organism>
<keyword evidence="5 9" id="KW-0862">Zinc</keyword>
<evidence type="ECO:0000256" key="2">
    <source>
        <dbReference type="ARBA" id="ARBA00022679"/>
    </source>
</evidence>
<evidence type="ECO:0000256" key="6">
    <source>
        <dbReference type="ARBA" id="ARBA00023277"/>
    </source>
</evidence>
<dbReference type="PANTHER" id="PTHR42763">
    <property type="entry name" value="ADP-GLUCOSE PHOSPHORYLASE"/>
    <property type="match status" value="1"/>
</dbReference>
<evidence type="ECO:0000259" key="10">
    <source>
        <dbReference type="Pfam" id="PF01087"/>
    </source>
</evidence>